<dbReference type="Proteomes" id="UP000176204">
    <property type="component" value="Chromosome I"/>
</dbReference>
<keyword evidence="2" id="KW-1133">Transmembrane helix</keyword>
<protein>
    <recommendedName>
        <fullName evidence="5">Nucleoside recognition</fullName>
    </recommendedName>
</protein>
<keyword evidence="2" id="KW-0472">Membrane</keyword>
<evidence type="ECO:0000313" key="4">
    <source>
        <dbReference type="Proteomes" id="UP000176204"/>
    </source>
</evidence>
<feature type="transmembrane region" description="Helical" evidence="2">
    <location>
        <begin position="208"/>
        <end position="241"/>
    </location>
</feature>
<dbReference type="EMBL" id="LT629973">
    <property type="protein sequence ID" value="SEI00849.1"/>
    <property type="molecule type" value="Genomic_DNA"/>
</dbReference>
<name>A0A1H6MSY1_9BACT</name>
<evidence type="ECO:0000256" key="2">
    <source>
        <dbReference type="SAM" id="Phobius"/>
    </source>
</evidence>
<dbReference type="RefSeq" id="WP_067775073.1">
    <property type="nucleotide sequence ID" value="NZ_LIGX01000020.1"/>
</dbReference>
<feature type="transmembrane region" description="Helical" evidence="2">
    <location>
        <begin position="395"/>
        <end position="420"/>
    </location>
</feature>
<dbReference type="InterPro" id="IPR038880">
    <property type="entry name" value="MJ0871-like"/>
</dbReference>
<dbReference type="AlphaFoldDB" id="A0A1H6MSY1"/>
<keyword evidence="4" id="KW-1185">Reference proteome</keyword>
<reference evidence="4" key="1">
    <citation type="submission" date="2016-09" db="EMBL/GenBank/DDBJ databases">
        <authorList>
            <person name="Koehorst J."/>
        </authorList>
    </citation>
    <scope>NUCLEOTIDE SEQUENCE [LARGE SCALE GENOMIC DNA]</scope>
</reference>
<feature type="transmembrane region" description="Helical" evidence="2">
    <location>
        <begin position="113"/>
        <end position="131"/>
    </location>
</feature>
<dbReference type="OrthoDB" id="5453678at2"/>
<dbReference type="PANTHER" id="PTHR38139:SF1">
    <property type="entry name" value="NUCLEOSIDE TRANSPORTER_FEOB GTPASE GATE DOMAIN-CONTAINING PROTEIN"/>
    <property type="match status" value="1"/>
</dbReference>
<accession>A0A1H6MSY1</accession>
<sequence>MKGKRSRRLPPWKSKWHWLWLALSLAASAWLILIMPASEGMGGMKRASATMVAAPSSEAKPAEAGKHHGKAGATAPGAAEPSAQPPKKRHHKKAAPADSETAFWDNILDRLDTIGSLLLMVGIAAMIGSIIEARRWHLVFGYILGGFARAMRLPPIVSVAMPTALYSNAAANSMLVASHAEGKINRSALIAGGMANSYLAYVSHSLRVVYPVIGAIGIPGIFYFGGQFTVGLMFILCVLLWNRRRTLRRRSDEETPTAETAPPDEQPQALPWKAAFGMGCRRVGTILFRMLCLTIPLMLFIEWLTKQGLFEFWERHAPDWVHRIFPSELMGIVFAQIGGLVQSATVAAGLRDMGAVTNPQILLAMLVGSMVGNPIRTLRRNLPSALGIFPAREAFTIVLGMQLSRLIGTAILITLTALFIHYTHP</sequence>
<feature type="region of interest" description="Disordered" evidence="1">
    <location>
        <begin position="52"/>
        <end position="97"/>
    </location>
</feature>
<evidence type="ECO:0000313" key="3">
    <source>
        <dbReference type="EMBL" id="SEI00849.1"/>
    </source>
</evidence>
<keyword evidence="2" id="KW-0812">Transmembrane</keyword>
<feature type="transmembrane region" description="Helical" evidence="2">
    <location>
        <begin position="138"/>
        <end position="157"/>
    </location>
</feature>
<proteinExistence type="predicted"/>
<evidence type="ECO:0000256" key="1">
    <source>
        <dbReference type="SAM" id="MobiDB-lite"/>
    </source>
</evidence>
<feature type="compositionally biased region" description="Low complexity" evidence="1">
    <location>
        <begin position="71"/>
        <end position="81"/>
    </location>
</feature>
<dbReference type="KEGG" id="agl:PYTT_2518"/>
<evidence type="ECO:0008006" key="5">
    <source>
        <dbReference type="Google" id="ProtNLM"/>
    </source>
</evidence>
<feature type="transmembrane region" description="Helical" evidence="2">
    <location>
        <begin position="286"/>
        <end position="304"/>
    </location>
</feature>
<feature type="transmembrane region" description="Helical" evidence="2">
    <location>
        <begin position="324"/>
        <end position="348"/>
    </location>
</feature>
<dbReference type="PANTHER" id="PTHR38139">
    <property type="entry name" value="GATE DOMAIN-CONTAINING PROTEIN"/>
    <property type="match status" value="1"/>
</dbReference>
<dbReference type="STRING" id="1679444.PYTT_2518"/>
<gene>
    <name evidence="3" type="ORF">PYTT_2518</name>
</gene>
<organism evidence="3 4">
    <name type="scientific">Akkermansia glycaniphila</name>
    <dbReference type="NCBI Taxonomy" id="1679444"/>
    <lineage>
        <taxon>Bacteria</taxon>
        <taxon>Pseudomonadati</taxon>
        <taxon>Verrucomicrobiota</taxon>
        <taxon>Verrucomicrobiia</taxon>
        <taxon>Verrucomicrobiales</taxon>
        <taxon>Akkermansiaceae</taxon>
        <taxon>Akkermansia</taxon>
    </lineage>
</organism>